<dbReference type="Proteomes" id="UP000245771">
    <property type="component" value="Unassembled WGS sequence"/>
</dbReference>
<reference evidence="2 3" key="1">
    <citation type="journal article" date="2018" name="Mol. Biol. Evol.">
        <title>Broad Genomic Sampling Reveals a Smut Pathogenic Ancestry of the Fungal Clade Ustilaginomycotina.</title>
        <authorList>
            <person name="Kijpornyongpan T."/>
            <person name="Mondo S.J."/>
            <person name="Barry K."/>
            <person name="Sandor L."/>
            <person name="Lee J."/>
            <person name="Lipzen A."/>
            <person name="Pangilinan J."/>
            <person name="LaButti K."/>
            <person name="Hainaut M."/>
            <person name="Henrissat B."/>
            <person name="Grigoriev I.V."/>
            <person name="Spatafora J.W."/>
            <person name="Aime M.C."/>
        </authorList>
    </citation>
    <scope>NUCLEOTIDE SEQUENCE [LARGE SCALE GENOMIC DNA]</scope>
    <source>
        <strain evidence="2 3">MCA 3882</strain>
    </source>
</reference>
<accession>A0A316V1W7</accession>
<dbReference type="FunFam" id="3.30.1330.40:FF:000001">
    <property type="entry name" value="L-PSP family endoribonuclease"/>
    <property type="match status" value="1"/>
</dbReference>
<keyword evidence="3" id="KW-1185">Reference proteome</keyword>
<dbReference type="GO" id="GO:0019239">
    <property type="term" value="F:deaminase activity"/>
    <property type="evidence" value="ECO:0007669"/>
    <property type="project" value="TreeGrafter"/>
</dbReference>
<dbReference type="NCBIfam" id="TIGR00004">
    <property type="entry name" value="Rid family detoxifying hydrolase"/>
    <property type="match status" value="1"/>
</dbReference>
<dbReference type="InParanoid" id="A0A316V1W7"/>
<dbReference type="RefSeq" id="XP_025351556.1">
    <property type="nucleotide sequence ID" value="XM_025501257.1"/>
</dbReference>
<evidence type="ECO:0000313" key="2">
    <source>
        <dbReference type="EMBL" id="PWN31254.1"/>
    </source>
</evidence>
<proteinExistence type="inferred from homology"/>
<dbReference type="InterPro" id="IPR006056">
    <property type="entry name" value="RidA"/>
</dbReference>
<name>A0A316V1W7_9BASI</name>
<dbReference type="FunCoup" id="A0A316V1W7">
    <property type="interactions" value="215"/>
</dbReference>
<dbReference type="InterPro" id="IPR035959">
    <property type="entry name" value="RutC-like_sf"/>
</dbReference>
<dbReference type="PANTHER" id="PTHR11803:SF12">
    <property type="entry name" value="TRANSLATION INITIATION INHIBITOR"/>
    <property type="match status" value="1"/>
</dbReference>
<evidence type="ECO:0000313" key="3">
    <source>
        <dbReference type="Proteomes" id="UP000245771"/>
    </source>
</evidence>
<protein>
    <submittedName>
        <fullName evidence="2">Endoribonuclease L-PSP</fullName>
    </submittedName>
</protein>
<dbReference type="SUPFAM" id="SSF55298">
    <property type="entry name" value="YjgF-like"/>
    <property type="match status" value="1"/>
</dbReference>
<dbReference type="AlphaFoldDB" id="A0A316V1W7"/>
<dbReference type="EMBL" id="KZ819614">
    <property type="protein sequence ID" value="PWN31254.1"/>
    <property type="molecule type" value="Genomic_DNA"/>
</dbReference>
<comment type="similarity">
    <text evidence="1">Belongs to the RutC family.</text>
</comment>
<dbReference type="PANTHER" id="PTHR11803">
    <property type="entry name" value="2-IMINOBUTANOATE/2-IMINOPROPANOATE DEAMINASE RIDA"/>
    <property type="match status" value="1"/>
</dbReference>
<dbReference type="Gene3D" id="3.30.1330.40">
    <property type="entry name" value="RutC-like"/>
    <property type="match status" value="1"/>
</dbReference>
<gene>
    <name evidence="2" type="ORF">FA14DRAFT_182878</name>
</gene>
<evidence type="ECO:0000256" key="1">
    <source>
        <dbReference type="ARBA" id="ARBA00010552"/>
    </source>
</evidence>
<organism evidence="2 3">
    <name type="scientific">Meira miltonrushii</name>
    <dbReference type="NCBI Taxonomy" id="1280837"/>
    <lineage>
        <taxon>Eukaryota</taxon>
        <taxon>Fungi</taxon>
        <taxon>Dikarya</taxon>
        <taxon>Basidiomycota</taxon>
        <taxon>Ustilaginomycotina</taxon>
        <taxon>Exobasidiomycetes</taxon>
        <taxon>Exobasidiales</taxon>
        <taxon>Brachybasidiaceae</taxon>
        <taxon>Meira</taxon>
    </lineage>
</organism>
<dbReference type="Pfam" id="PF01042">
    <property type="entry name" value="Ribonuc_L-PSP"/>
    <property type="match status" value="1"/>
</dbReference>
<sequence length="130" mass="14077">MSNSTVIKQNSSELSQRSDIYSHTAKVPGLIFCSGQVPADGQGKIVEGDVKQHCAQCINNLEKALKNAGSSLDHLVKVNIYLKNMDDFAAINSVYEQMIPSPKPARTCIQAGKLPLDVDIEIEAIASYAQ</sequence>
<dbReference type="GeneID" id="37023038"/>
<dbReference type="GO" id="GO:0005739">
    <property type="term" value="C:mitochondrion"/>
    <property type="evidence" value="ECO:0007669"/>
    <property type="project" value="TreeGrafter"/>
</dbReference>
<dbReference type="GO" id="GO:0005829">
    <property type="term" value="C:cytosol"/>
    <property type="evidence" value="ECO:0007669"/>
    <property type="project" value="TreeGrafter"/>
</dbReference>
<dbReference type="OrthoDB" id="309640at2759"/>
<dbReference type="InterPro" id="IPR006175">
    <property type="entry name" value="YjgF/YER057c/UK114"/>
</dbReference>
<dbReference type="STRING" id="1280837.A0A316V1W7"/>
<dbReference type="CDD" id="cd00448">
    <property type="entry name" value="YjgF_YER057c_UK114_family"/>
    <property type="match status" value="1"/>
</dbReference>